<dbReference type="SUPFAM" id="SSF56672">
    <property type="entry name" value="DNA/RNA polymerases"/>
    <property type="match status" value="1"/>
</dbReference>
<dbReference type="InterPro" id="IPR000477">
    <property type="entry name" value="RT_dom"/>
</dbReference>
<organism evidence="2">
    <name type="scientific">Cuerna arida</name>
    <dbReference type="NCBI Taxonomy" id="1464854"/>
    <lineage>
        <taxon>Eukaryota</taxon>
        <taxon>Metazoa</taxon>
        <taxon>Ecdysozoa</taxon>
        <taxon>Arthropoda</taxon>
        <taxon>Hexapoda</taxon>
        <taxon>Insecta</taxon>
        <taxon>Pterygota</taxon>
        <taxon>Neoptera</taxon>
        <taxon>Paraneoptera</taxon>
        <taxon>Hemiptera</taxon>
        <taxon>Auchenorrhyncha</taxon>
        <taxon>Membracoidea</taxon>
        <taxon>Cicadellidae</taxon>
        <taxon>Cicadellinae</taxon>
        <taxon>Proconiini</taxon>
        <taxon>Cuerna</taxon>
    </lineage>
</organism>
<dbReference type="AlphaFoldDB" id="A0A1B6GS15"/>
<dbReference type="GO" id="GO:0071897">
    <property type="term" value="P:DNA biosynthetic process"/>
    <property type="evidence" value="ECO:0007669"/>
    <property type="project" value="UniProtKB-ARBA"/>
</dbReference>
<protein>
    <recommendedName>
        <fullName evidence="1">Reverse transcriptase domain-containing protein</fullName>
    </recommendedName>
</protein>
<proteinExistence type="predicted"/>
<feature type="non-terminal residue" evidence="2">
    <location>
        <position position="1"/>
    </location>
</feature>
<gene>
    <name evidence="2" type="ORF">g.21372</name>
</gene>
<dbReference type="PANTHER" id="PTHR33332">
    <property type="entry name" value="REVERSE TRANSCRIPTASE DOMAIN-CONTAINING PROTEIN"/>
    <property type="match status" value="1"/>
</dbReference>
<reference evidence="2" key="1">
    <citation type="submission" date="2015-11" db="EMBL/GenBank/DDBJ databases">
        <title>De novo transcriptome assembly of four potential Pierce s Disease insect vectors from Arizona vineyards.</title>
        <authorList>
            <person name="Tassone E.E."/>
        </authorList>
    </citation>
    <scope>NUCLEOTIDE SEQUENCE</scope>
</reference>
<dbReference type="InterPro" id="IPR043502">
    <property type="entry name" value="DNA/RNA_pol_sf"/>
</dbReference>
<dbReference type="Pfam" id="PF00078">
    <property type="entry name" value="RVT_1"/>
    <property type="match status" value="1"/>
</dbReference>
<evidence type="ECO:0000313" key="2">
    <source>
        <dbReference type="EMBL" id="JAS65208.1"/>
    </source>
</evidence>
<name>A0A1B6GS15_9HEMI</name>
<dbReference type="EMBL" id="GECZ01004561">
    <property type="protein sequence ID" value="JAS65208.1"/>
    <property type="molecule type" value="Transcribed_RNA"/>
</dbReference>
<dbReference type="PROSITE" id="PS50878">
    <property type="entry name" value="RT_POL"/>
    <property type="match status" value="1"/>
</dbReference>
<sequence length="317" mass="36627">NAQSGYCEVVSGVPQGSILGPLLFLVYCNDLPNQTSNKVQVLMYADDTSIVSSNLNKSVLSQNLHETLENIDSWCDVNGLKLNPLKTQFINFHINHGKNPRSDSSYLPSQFNSVISTKFLGLEIDSTLSWHQHVNSLLPKLSKSYYALLAISQSVEFKVLRQVYFAYFHSLMSYGLLFWGNSTEALRVFKMQKRVIRMFSGLGPGESCRQHFKEYHILPLPSLFILQCLLFVKSNLHRFFVNNFHHQYSTRNASVLQYPIHRTTFFEKSPSYFCLKIYNHCPNQIKSEPCFKKFKKLAIDYLFQNCFYSLSEYLNTN</sequence>
<evidence type="ECO:0000259" key="1">
    <source>
        <dbReference type="PROSITE" id="PS50878"/>
    </source>
</evidence>
<feature type="domain" description="Reverse transcriptase" evidence="1">
    <location>
        <begin position="1"/>
        <end position="124"/>
    </location>
</feature>
<accession>A0A1B6GS15</accession>